<feature type="domain" description="Glycosyltransferase RgtA/B/C/D-like" evidence="9">
    <location>
        <begin position="52"/>
        <end position="210"/>
    </location>
</feature>
<keyword evidence="7 8" id="KW-0472">Membrane</keyword>
<proteinExistence type="predicted"/>
<sequence length="628" mass="66865">MRPGSTRVKFPAVWAAVLMAKLLLAAWLQPFGDEAFYAQEARHPAWAYSDLPGLTAWLAWLGTAVGGPSIFAVRLPFVLLGSLLPWLAWRIAHRWFGEAAAWQAAWLVLLMPLGGAMGVLALPDVPMLVAALLCLDAFAALLARAGWPAFVQLALALAMGALTHYRFALVVLAGAAGLLAVREGRALLRHPGLWLALAAGAAAWWPVLAWNLANQGAGVDFQFVQRHPWQPQAAGLWWLPVQALVVTPPLLLLLLATLAAAWRRRGGDEPAWPLLLGLGAVAVPGYFLLGFFADGERVSFHWPLAGWLALCTAAPVLLSRWRPWARRVVYGFAAAGLCALLAYLAVLATPAGRAWLAAGPAYADNLSGWNEVARAVRGDLAAMPPGTLLVADNFMLGAQLSLALGSEVRVLEHPLNAKHGRAVQLQQWGLLERGESLQSGAPVLLVVEDTARPLRARLDGYRELCTLAGVLPSPRVLNVDQGRKRFLRFGLASPAALADARADAEADGGVPAHAACVLPALAWVDSPQPGEAIAGELRVEGWALKSGAGLARVEVLLDGEVVAQANHGLPRPDVADYWGLPASDGDAFGFTAEVPLGGREPGRAWLGLRLHATDGGVEDWPAMPVELR</sequence>
<feature type="transmembrane region" description="Helical" evidence="8">
    <location>
        <begin position="299"/>
        <end position="318"/>
    </location>
</feature>
<accession>A0A2P6M783</accession>
<organism evidence="10 11">
    <name type="scientific">Arenimonas caeni</name>
    <dbReference type="NCBI Taxonomy" id="2058085"/>
    <lineage>
        <taxon>Bacteria</taxon>
        <taxon>Pseudomonadati</taxon>
        <taxon>Pseudomonadota</taxon>
        <taxon>Gammaproteobacteria</taxon>
        <taxon>Lysobacterales</taxon>
        <taxon>Lysobacteraceae</taxon>
        <taxon>Arenimonas</taxon>
    </lineage>
</organism>
<dbReference type="GO" id="GO:0005886">
    <property type="term" value="C:plasma membrane"/>
    <property type="evidence" value="ECO:0007669"/>
    <property type="project" value="UniProtKB-SubCell"/>
</dbReference>
<keyword evidence="5 8" id="KW-0812">Transmembrane</keyword>
<evidence type="ECO:0000256" key="1">
    <source>
        <dbReference type="ARBA" id="ARBA00004651"/>
    </source>
</evidence>
<evidence type="ECO:0000313" key="10">
    <source>
        <dbReference type="EMBL" id="PRH81863.1"/>
    </source>
</evidence>
<dbReference type="AlphaFoldDB" id="A0A2P6M783"/>
<name>A0A2P6M783_9GAMM</name>
<evidence type="ECO:0000313" key="11">
    <source>
        <dbReference type="Proteomes" id="UP000241736"/>
    </source>
</evidence>
<keyword evidence="11" id="KW-1185">Reference proteome</keyword>
<feature type="transmembrane region" description="Helical" evidence="8">
    <location>
        <begin position="237"/>
        <end position="262"/>
    </location>
</feature>
<dbReference type="Proteomes" id="UP000241736">
    <property type="component" value="Unassembled WGS sequence"/>
</dbReference>
<evidence type="ECO:0000256" key="4">
    <source>
        <dbReference type="ARBA" id="ARBA00022679"/>
    </source>
</evidence>
<feature type="transmembrane region" description="Helical" evidence="8">
    <location>
        <begin position="71"/>
        <end position="89"/>
    </location>
</feature>
<feature type="transmembrane region" description="Helical" evidence="8">
    <location>
        <begin position="12"/>
        <end position="30"/>
    </location>
</feature>
<evidence type="ECO:0000256" key="8">
    <source>
        <dbReference type="SAM" id="Phobius"/>
    </source>
</evidence>
<gene>
    <name evidence="10" type="ORF">C6N40_10775</name>
</gene>
<evidence type="ECO:0000256" key="2">
    <source>
        <dbReference type="ARBA" id="ARBA00022475"/>
    </source>
</evidence>
<dbReference type="PANTHER" id="PTHR33908">
    <property type="entry name" value="MANNOSYLTRANSFERASE YKCB-RELATED"/>
    <property type="match status" value="1"/>
</dbReference>
<evidence type="ECO:0000259" key="9">
    <source>
        <dbReference type="Pfam" id="PF13231"/>
    </source>
</evidence>
<protein>
    <recommendedName>
        <fullName evidence="9">Glycosyltransferase RgtA/B/C/D-like domain-containing protein</fullName>
    </recommendedName>
</protein>
<keyword evidence="2" id="KW-1003">Cell membrane</keyword>
<comment type="subcellular location">
    <subcellularLocation>
        <location evidence="1">Cell membrane</location>
        <topology evidence="1">Multi-pass membrane protein</topology>
    </subcellularLocation>
</comment>
<dbReference type="InterPro" id="IPR038731">
    <property type="entry name" value="RgtA/B/C-like"/>
</dbReference>
<dbReference type="GO" id="GO:0016763">
    <property type="term" value="F:pentosyltransferase activity"/>
    <property type="evidence" value="ECO:0007669"/>
    <property type="project" value="TreeGrafter"/>
</dbReference>
<comment type="caution">
    <text evidence="10">The sequence shown here is derived from an EMBL/GenBank/DDBJ whole genome shotgun (WGS) entry which is preliminary data.</text>
</comment>
<dbReference type="PANTHER" id="PTHR33908:SF11">
    <property type="entry name" value="MEMBRANE PROTEIN"/>
    <property type="match status" value="1"/>
</dbReference>
<feature type="transmembrane region" description="Helical" evidence="8">
    <location>
        <begin position="193"/>
        <end position="213"/>
    </location>
</feature>
<feature type="transmembrane region" description="Helical" evidence="8">
    <location>
        <begin position="128"/>
        <end position="147"/>
    </location>
</feature>
<feature type="transmembrane region" description="Helical" evidence="8">
    <location>
        <begin position="274"/>
        <end position="293"/>
    </location>
</feature>
<dbReference type="Pfam" id="PF13231">
    <property type="entry name" value="PMT_2"/>
    <property type="match status" value="1"/>
</dbReference>
<feature type="transmembrane region" description="Helical" evidence="8">
    <location>
        <begin position="153"/>
        <end position="181"/>
    </location>
</feature>
<dbReference type="GO" id="GO:0009103">
    <property type="term" value="P:lipopolysaccharide biosynthetic process"/>
    <property type="evidence" value="ECO:0007669"/>
    <property type="project" value="UniProtKB-ARBA"/>
</dbReference>
<dbReference type="OrthoDB" id="7167895at2"/>
<evidence type="ECO:0000256" key="6">
    <source>
        <dbReference type="ARBA" id="ARBA00022989"/>
    </source>
</evidence>
<evidence type="ECO:0000256" key="5">
    <source>
        <dbReference type="ARBA" id="ARBA00022692"/>
    </source>
</evidence>
<feature type="transmembrane region" description="Helical" evidence="8">
    <location>
        <begin position="101"/>
        <end position="121"/>
    </location>
</feature>
<feature type="transmembrane region" description="Helical" evidence="8">
    <location>
        <begin position="45"/>
        <end position="64"/>
    </location>
</feature>
<evidence type="ECO:0000256" key="7">
    <source>
        <dbReference type="ARBA" id="ARBA00023136"/>
    </source>
</evidence>
<keyword evidence="3" id="KW-0328">Glycosyltransferase</keyword>
<reference evidence="10 11" key="1">
    <citation type="submission" date="2018-03" db="EMBL/GenBank/DDBJ databases">
        <title>Arenimonas caeni sp. nov., isolated from activated sludge.</title>
        <authorList>
            <person name="Liu H."/>
        </authorList>
    </citation>
    <scope>NUCLEOTIDE SEQUENCE [LARGE SCALE GENOMIC DNA]</scope>
    <source>
        <strain evidence="11">z29</strain>
    </source>
</reference>
<keyword evidence="4" id="KW-0808">Transferase</keyword>
<feature type="transmembrane region" description="Helical" evidence="8">
    <location>
        <begin position="330"/>
        <end position="348"/>
    </location>
</feature>
<evidence type="ECO:0000256" key="3">
    <source>
        <dbReference type="ARBA" id="ARBA00022676"/>
    </source>
</evidence>
<keyword evidence="6 8" id="KW-1133">Transmembrane helix</keyword>
<dbReference type="EMBL" id="PVLF01000017">
    <property type="protein sequence ID" value="PRH81863.1"/>
    <property type="molecule type" value="Genomic_DNA"/>
</dbReference>
<dbReference type="InterPro" id="IPR050297">
    <property type="entry name" value="LipidA_mod_glycosyltrf_83"/>
</dbReference>